<dbReference type="EMBL" id="JBJKBG010000007">
    <property type="protein sequence ID" value="KAL3730220.1"/>
    <property type="molecule type" value="Genomic_DNA"/>
</dbReference>
<protein>
    <submittedName>
        <fullName evidence="1">Uncharacterized protein</fullName>
    </submittedName>
</protein>
<reference evidence="1 2" key="1">
    <citation type="submission" date="2024-11" db="EMBL/GenBank/DDBJ databases">
        <title>Chromosome-level genome assembly of Eucalyptus globulus Labill. provides insights into its genome evolution.</title>
        <authorList>
            <person name="Li X."/>
        </authorList>
    </citation>
    <scope>NUCLEOTIDE SEQUENCE [LARGE SCALE GENOMIC DNA]</scope>
    <source>
        <strain evidence="1">CL2024</strain>
        <tissue evidence="1">Fresh tender leaves</tissue>
    </source>
</reference>
<gene>
    <name evidence="1" type="ORF">ACJRO7_027262</name>
</gene>
<organism evidence="1 2">
    <name type="scientific">Eucalyptus globulus</name>
    <name type="common">Tasmanian blue gum</name>
    <dbReference type="NCBI Taxonomy" id="34317"/>
    <lineage>
        <taxon>Eukaryota</taxon>
        <taxon>Viridiplantae</taxon>
        <taxon>Streptophyta</taxon>
        <taxon>Embryophyta</taxon>
        <taxon>Tracheophyta</taxon>
        <taxon>Spermatophyta</taxon>
        <taxon>Magnoliopsida</taxon>
        <taxon>eudicotyledons</taxon>
        <taxon>Gunneridae</taxon>
        <taxon>Pentapetalae</taxon>
        <taxon>rosids</taxon>
        <taxon>malvids</taxon>
        <taxon>Myrtales</taxon>
        <taxon>Myrtaceae</taxon>
        <taxon>Myrtoideae</taxon>
        <taxon>Eucalypteae</taxon>
        <taxon>Eucalyptus</taxon>
    </lineage>
</organism>
<comment type="caution">
    <text evidence="1">The sequence shown here is derived from an EMBL/GenBank/DDBJ whole genome shotgun (WGS) entry which is preliminary data.</text>
</comment>
<keyword evidence="2" id="KW-1185">Reference proteome</keyword>
<dbReference type="AlphaFoldDB" id="A0ABD3JRG1"/>
<sequence>MRVEGGRGYSVVPHQVVEVQDDAVIMINYAIAELLSQKLSSRKDSQGQEYKGHVCALLEDNNLVDTSQRLFEDHLFSLEEHNTCLSILLDLSRSFKRLNGASA</sequence>
<name>A0ABD3JRG1_EUCGL</name>
<accession>A0ABD3JRG1</accession>
<evidence type="ECO:0000313" key="2">
    <source>
        <dbReference type="Proteomes" id="UP001634007"/>
    </source>
</evidence>
<proteinExistence type="predicted"/>
<evidence type="ECO:0000313" key="1">
    <source>
        <dbReference type="EMBL" id="KAL3730220.1"/>
    </source>
</evidence>
<dbReference type="Proteomes" id="UP001634007">
    <property type="component" value="Unassembled WGS sequence"/>
</dbReference>